<evidence type="ECO:0000256" key="1">
    <source>
        <dbReference type="SAM" id="MobiDB-lite"/>
    </source>
</evidence>
<evidence type="ECO:0000313" key="4">
    <source>
        <dbReference type="Proteomes" id="UP000827549"/>
    </source>
</evidence>
<name>A0AAF1BHT1_9TREE</name>
<keyword evidence="4" id="KW-1185">Reference proteome</keyword>
<proteinExistence type="predicted"/>
<feature type="region of interest" description="Disordered" evidence="1">
    <location>
        <begin position="1"/>
        <end position="92"/>
    </location>
</feature>
<sequence>MASDYSYSDPPTPPYHSSDSQWPWSTSSARPSPTPPTTPPSSSPPSSSPPRSPRRSQSAARKHLAPKHTAPKHTKPKHPKTKHADPHVDRRSGFIGMRLDTGAYIVDLHSTPSTPFRLCNCPACITARGDTVPDVRLFFSASEFDDWCADRTGLPRKFVAQDALGDEEDTLAVAADVVDRHSQDERFPHHFDSLDDADDADDDHCRSEPSWLHVLAIRLVVYTVMVCQLLWLWWSGILLAPTPRFTYDQVWQCMPHRVVARWWISYVVSASCWVYQESARCRLLYATYLVFEYIKASPASAALLIACVLMVGGLVIWSAVHRHETEQ</sequence>
<accession>A0AAF1BHT1</accession>
<feature type="transmembrane region" description="Helical" evidence="2">
    <location>
        <begin position="296"/>
        <end position="320"/>
    </location>
</feature>
<keyword evidence="2" id="KW-0472">Membrane</keyword>
<dbReference type="EMBL" id="CP086714">
    <property type="protein sequence ID" value="WOO77985.1"/>
    <property type="molecule type" value="Genomic_DNA"/>
</dbReference>
<keyword evidence="2" id="KW-1133">Transmembrane helix</keyword>
<dbReference type="RefSeq" id="XP_062624017.1">
    <property type="nucleotide sequence ID" value="XM_062768033.1"/>
</dbReference>
<reference evidence="3" key="1">
    <citation type="submission" date="2023-10" db="EMBL/GenBank/DDBJ databases">
        <authorList>
            <person name="Noh H."/>
        </authorList>
    </citation>
    <scope>NUCLEOTIDE SEQUENCE</scope>
    <source>
        <strain evidence="3">DUCC4014</strain>
    </source>
</reference>
<dbReference type="Proteomes" id="UP000827549">
    <property type="component" value="Chromosome 1"/>
</dbReference>
<organism evidence="3 4">
    <name type="scientific">Vanrija pseudolonga</name>
    <dbReference type="NCBI Taxonomy" id="143232"/>
    <lineage>
        <taxon>Eukaryota</taxon>
        <taxon>Fungi</taxon>
        <taxon>Dikarya</taxon>
        <taxon>Basidiomycota</taxon>
        <taxon>Agaricomycotina</taxon>
        <taxon>Tremellomycetes</taxon>
        <taxon>Trichosporonales</taxon>
        <taxon>Trichosporonaceae</taxon>
        <taxon>Vanrija</taxon>
    </lineage>
</organism>
<gene>
    <name evidence="3" type="ORF">LOC62_01G001537</name>
</gene>
<feature type="transmembrane region" description="Helical" evidence="2">
    <location>
        <begin position="211"/>
        <end position="237"/>
    </location>
</feature>
<evidence type="ECO:0000256" key="2">
    <source>
        <dbReference type="SAM" id="Phobius"/>
    </source>
</evidence>
<feature type="compositionally biased region" description="Basic and acidic residues" evidence="1">
    <location>
        <begin position="82"/>
        <end position="92"/>
    </location>
</feature>
<keyword evidence="2" id="KW-0812">Transmembrane</keyword>
<dbReference type="GeneID" id="87804792"/>
<protein>
    <submittedName>
        <fullName evidence="3">Uncharacterized protein</fullName>
    </submittedName>
</protein>
<dbReference type="AlphaFoldDB" id="A0AAF1BHT1"/>
<evidence type="ECO:0000313" key="3">
    <source>
        <dbReference type="EMBL" id="WOO77985.1"/>
    </source>
</evidence>
<feature type="compositionally biased region" description="Basic residues" evidence="1">
    <location>
        <begin position="60"/>
        <end position="81"/>
    </location>
</feature>
<feature type="compositionally biased region" description="Low complexity" evidence="1">
    <location>
        <begin position="1"/>
        <end position="31"/>
    </location>
</feature>
<feature type="compositionally biased region" description="Pro residues" evidence="1">
    <location>
        <begin position="32"/>
        <end position="51"/>
    </location>
</feature>